<protein>
    <submittedName>
        <fullName evidence="2">Uncharacterized protein</fullName>
    </submittedName>
</protein>
<reference evidence="2 3" key="1">
    <citation type="submission" date="2019-03" db="EMBL/GenBank/DDBJ databases">
        <title>Draft genome sequences of novel Actinobacteria.</title>
        <authorList>
            <person name="Sahin N."/>
            <person name="Ay H."/>
            <person name="Saygin H."/>
        </authorList>
    </citation>
    <scope>NUCLEOTIDE SEQUENCE [LARGE SCALE GENOMIC DNA]</scope>
    <source>
        <strain evidence="2 3">DSM 45347</strain>
    </source>
</reference>
<feature type="compositionally biased region" description="Gly residues" evidence="1">
    <location>
        <begin position="85"/>
        <end position="94"/>
    </location>
</feature>
<feature type="compositionally biased region" description="Basic residues" evidence="1">
    <location>
        <begin position="1"/>
        <end position="12"/>
    </location>
</feature>
<evidence type="ECO:0000256" key="1">
    <source>
        <dbReference type="SAM" id="MobiDB-lite"/>
    </source>
</evidence>
<accession>A0A4R4PER1</accession>
<feature type="compositionally biased region" description="Basic residues" evidence="1">
    <location>
        <begin position="29"/>
        <end position="46"/>
    </location>
</feature>
<gene>
    <name evidence="2" type="ORF">E1284_00025</name>
</gene>
<dbReference type="AlphaFoldDB" id="A0A4R4PER1"/>
<feature type="compositionally biased region" description="Basic residues" evidence="1">
    <location>
        <begin position="110"/>
        <end position="119"/>
    </location>
</feature>
<evidence type="ECO:0000313" key="3">
    <source>
        <dbReference type="Proteomes" id="UP000295431"/>
    </source>
</evidence>
<keyword evidence="3" id="KW-1185">Reference proteome</keyword>
<proteinExistence type="predicted"/>
<evidence type="ECO:0000313" key="2">
    <source>
        <dbReference type="EMBL" id="TDC20313.1"/>
    </source>
</evidence>
<name>A0A4R4PER1_9ACTN</name>
<feature type="region of interest" description="Disordered" evidence="1">
    <location>
        <begin position="1"/>
        <end position="147"/>
    </location>
</feature>
<comment type="caution">
    <text evidence="2">The sequence shown here is derived from an EMBL/GenBank/DDBJ whole genome shotgun (WGS) entry which is preliminary data.</text>
</comment>
<dbReference type="EMBL" id="SMJW01000001">
    <property type="protein sequence ID" value="TDC20313.1"/>
    <property type="molecule type" value="Genomic_DNA"/>
</dbReference>
<feature type="compositionally biased region" description="Low complexity" evidence="1">
    <location>
        <begin position="67"/>
        <end position="84"/>
    </location>
</feature>
<sequence length="157" mass="16325">MAPVPRRRGRTHRVGDGPGRAAGHDRRPLDHRRGRLGPRAASHRRPGPGDRSGPAPPPRPHGRGRLRPCGAALAPGRAARDASGLGAGGSGQGVRRGRLRTAGGDPGLLRHFHRPSLNRRSHDGASPDRSAARFSTLRPGSGVRACGPVAGCAHAAR</sequence>
<organism evidence="2 3">
    <name type="scientific">Actinomadura bangladeshensis</name>
    <dbReference type="NCBI Taxonomy" id="453573"/>
    <lineage>
        <taxon>Bacteria</taxon>
        <taxon>Bacillati</taxon>
        <taxon>Actinomycetota</taxon>
        <taxon>Actinomycetes</taxon>
        <taxon>Streptosporangiales</taxon>
        <taxon>Thermomonosporaceae</taxon>
        <taxon>Actinomadura</taxon>
    </lineage>
</organism>
<dbReference type="Proteomes" id="UP000295431">
    <property type="component" value="Unassembled WGS sequence"/>
</dbReference>